<reference evidence="9 11" key="2">
    <citation type="submission" date="2016-11" db="EMBL/GenBank/DDBJ databases">
        <authorList>
            <person name="Varghese N."/>
            <person name="Submissions S."/>
        </authorList>
    </citation>
    <scope>NUCLEOTIDE SEQUENCE [LARGE SCALE GENOMIC DNA]</scope>
    <source>
        <strain evidence="9 11">DSM 7308</strain>
    </source>
</reference>
<dbReference type="EMBL" id="FRBG01000011">
    <property type="protein sequence ID" value="SHL08646.1"/>
    <property type="molecule type" value="Genomic_DNA"/>
</dbReference>
<evidence type="ECO:0000256" key="2">
    <source>
        <dbReference type="ARBA" id="ARBA00022884"/>
    </source>
</evidence>
<comment type="function">
    <text evidence="6">A probable RNA chaperone. Forms a complex with KhpA which binds to cellular RNA and controls its expression. Plays a role in peptidoglycan (PG) homeostasis and cell length regulation.</text>
</comment>
<dbReference type="STRING" id="1121328.JWYL7_1832"/>
<dbReference type="HAMAP" id="MF_00867">
    <property type="entry name" value="KhpB"/>
    <property type="match status" value="1"/>
</dbReference>
<organism evidence="8 10">
    <name type="scientific">Alkalithermobacter thermoalcaliphilus JW-YL-7 = DSM 7308</name>
    <dbReference type="NCBI Taxonomy" id="1121328"/>
    <lineage>
        <taxon>Bacteria</taxon>
        <taxon>Bacillati</taxon>
        <taxon>Bacillota</taxon>
        <taxon>Clostridia</taxon>
        <taxon>Peptostreptococcales</taxon>
        <taxon>Tepidibacteraceae</taxon>
        <taxon>Alkalithermobacter</taxon>
    </lineage>
</organism>
<dbReference type="AlphaFoldDB" id="A0A150FT06"/>
<evidence type="ECO:0000256" key="4">
    <source>
        <dbReference type="ARBA" id="ARBA00023186"/>
    </source>
</evidence>
<feature type="domain" description="R3H" evidence="7">
    <location>
        <begin position="140"/>
        <end position="206"/>
    </location>
</feature>
<dbReference type="Gene3D" id="3.30.1370.50">
    <property type="entry name" value="R3H-like domain"/>
    <property type="match status" value="1"/>
</dbReference>
<comment type="subcellular location">
    <subcellularLocation>
        <location evidence="6">Cytoplasm</location>
    </subcellularLocation>
</comment>
<dbReference type="NCBIfam" id="NF041568">
    <property type="entry name" value="Jag_EloR"/>
    <property type="match status" value="1"/>
</dbReference>
<keyword evidence="1 6" id="KW-0963">Cytoplasm</keyword>
<keyword evidence="3 6" id="KW-0133">Cell shape</keyword>
<keyword evidence="5 6" id="KW-0961">Cell wall biogenesis/degradation</keyword>
<dbReference type="PATRIC" id="fig|1121328.3.peg.1844"/>
<dbReference type="Pfam" id="PF13083">
    <property type="entry name" value="KH_KhpA-B"/>
    <property type="match status" value="1"/>
</dbReference>
<dbReference type="Pfam" id="PF01424">
    <property type="entry name" value="R3H"/>
    <property type="match status" value="1"/>
</dbReference>
<dbReference type="Gene3D" id="3.30.300.20">
    <property type="match status" value="1"/>
</dbReference>
<dbReference type="InterPro" id="IPR034079">
    <property type="entry name" value="R3H_KhpB"/>
</dbReference>
<proteinExistence type="inferred from homology"/>
<evidence type="ECO:0000256" key="3">
    <source>
        <dbReference type="ARBA" id="ARBA00022960"/>
    </source>
</evidence>
<dbReference type="InterPro" id="IPR036867">
    <property type="entry name" value="R3H_dom_sf"/>
</dbReference>
<accession>A0A150FT06</accession>
<dbReference type="CDD" id="cd02644">
    <property type="entry name" value="R3H_jag"/>
    <property type="match status" value="1"/>
</dbReference>
<dbReference type="InterPro" id="IPR032782">
    <property type="entry name" value="KhpB_N"/>
</dbReference>
<dbReference type="Proteomes" id="UP000092605">
    <property type="component" value="Unassembled WGS sequence"/>
</dbReference>
<dbReference type="InterPro" id="IPR038008">
    <property type="entry name" value="Jag_KH"/>
</dbReference>
<keyword evidence="11" id="KW-1185">Reference proteome</keyword>
<dbReference type="PANTHER" id="PTHR35800:SF1">
    <property type="entry name" value="RNA-BINDING PROTEIN KHPB"/>
    <property type="match status" value="1"/>
</dbReference>
<evidence type="ECO:0000313" key="11">
    <source>
        <dbReference type="Proteomes" id="UP000323392"/>
    </source>
</evidence>
<dbReference type="Proteomes" id="UP000323392">
    <property type="component" value="Unassembled WGS sequence"/>
</dbReference>
<name>A0A150FT06_CLOPD</name>
<comment type="subunit">
    <text evidence="6">Forms a complex with KhpA.</text>
</comment>
<dbReference type="GO" id="GO:0071555">
    <property type="term" value="P:cell wall organization"/>
    <property type="evidence" value="ECO:0007669"/>
    <property type="project" value="UniProtKB-KW"/>
</dbReference>
<dbReference type="OrthoDB" id="9794483at2"/>
<dbReference type="InterPro" id="IPR015946">
    <property type="entry name" value="KH_dom-like_a/b"/>
</dbReference>
<dbReference type="GO" id="GO:0003723">
    <property type="term" value="F:RNA binding"/>
    <property type="evidence" value="ECO:0007669"/>
    <property type="project" value="UniProtKB-UniRule"/>
</dbReference>
<comment type="caution">
    <text evidence="8">The sequence shown here is derived from an EMBL/GenBank/DDBJ whole genome shotgun (WGS) entry which is preliminary data.</text>
</comment>
<evidence type="ECO:0000259" key="7">
    <source>
        <dbReference type="PROSITE" id="PS51061"/>
    </source>
</evidence>
<comment type="similarity">
    <text evidence="6">Belongs to the KhpB RNA-binding protein family.</text>
</comment>
<evidence type="ECO:0000313" key="8">
    <source>
        <dbReference type="EMBL" id="KXZ40757.1"/>
    </source>
</evidence>
<evidence type="ECO:0000256" key="5">
    <source>
        <dbReference type="ARBA" id="ARBA00023316"/>
    </source>
</evidence>
<dbReference type="CDD" id="cd02414">
    <property type="entry name" value="KH-II_Jag"/>
    <property type="match status" value="1"/>
</dbReference>
<dbReference type="SMART" id="SM01245">
    <property type="entry name" value="Jag_N"/>
    <property type="match status" value="1"/>
</dbReference>
<keyword evidence="4 6" id="KW-0143">Chaperone</keyword>
<dbReference type="InterPro" id="IPR001374">
    <property type="entry name" value="R3H_dom"/>
</dbReference>
<dbReference type="PROSITE" id="PS51061">
    <property type="entry name" value="R3H"/>
    <property type="match status" value="1"/>
</dbReference>
<dbReference type="InterPro" id="IPR039247">
    <property type="entry name" value="KhpB"/>
</dbReference>
<dbReference type="Pfam" id="PF14804">
    <property type="entry name" value="Jag_N"/>
    <property type="match status" value="1"/>
</dbReference>
<dbReference type="EMBL" id="LSFY01000001">
    <property type="protein sequence ID" value="KXZ40757.1"/>
    <property type="molecule type" value="Genomic_DNA"/>
</dbReference>
<evidence type="ECO:0000256" key="1">
    <source>
        <dbReference type="ARBA" id="ARBA00022490"/>
    </source>
</evidence>
<dbReference type="Gene3D" id="3.30.30.80">
    <property type="entry name" value="probable RNA-binding protein from clostridium symbiosum atcc 14940"/>
    <property type="match status" value="1"/>
</dbReference>
<dbReference type="GO" id="GO:0005737">
    <property type="term" value="C:cytoplasm"/>
    <property type="evidence" value="ECO:0007669"/>
    <property type="project" value="UniProtKB-SubCell"/>
</dbReference>
<dbReference type="PANTHER" id="PTHR35800">
    <property type="entry name" value="PROTEIN JAG"/>
    <property type="match status" value="1"/>
</dbReference>
<comment type="domain">
    <text evidence="6">Has an N-terminal Jag-N domain and 2 RNA-binding domains (KH and R3H).</text>
</comment>
<protein>
    <recommendedName>
        <fullName evidence="6">RNA-binding protein KhpB</fullName>
    </recommendedName>
    <alternativeName>
        <fullName evidence="6">RNA-binding protein EloR</fullName>
    </alternativeName>
</protein>
<dbReference type="SUPFAM" id="SSF82708">
    <property type="entry name" value="R3H domain"/>
    <property type="match status" value="1"/>
</dbReference>
<reference evidence="8 10" key="1">
    <citation type="submission" date="2016-02" db="EMBL/GenBank/DDBJ databases">
        <title>Draft genome sequence for Clostridium paradoxum JW-YL-7.</title>
        <authorList>
            <person name="Utturkar S.M."/>
            <person name="Lancaster A."/>
            <person name="Poole F.L."/>
            <person name="Adams M.W."/>
            <person name="Brown S.D."/>
        </authorList>
    </citation>
    <scope>NUCLEOTIDE SEQUENCE [LARGE SCALE GENOMIC DNA]</scope>
    <source>
        <strain evidence="8 10">JW-YL-7</strain>
    </source>
</reference>
<dbReference type="GO" id="GO:0008360">
    <property type="term" value="P:regulation of cell shape"/>
    <property type="evidence" value="ECO:0007669"/>
    <property type="project" value="UniProtKB-KW"/>
</dbReference>
<dbReference type="InterPro" id="IPR038247">
    <property type="entry name" value="Jag_N_dom_sf"/>
</dbReference>
<feature type="region of interest" description="Jag_N domain" evidence="6">
    <location>
        <begin position="5"/>
        <end position="55"/>
    </location>
</feature>
<dbReference type="SMART" id="SM00393">
    <property type="entry name" value="R3H"/>
    <property type="match status" value="1"/>
</dbReference>
<dbReference type="RefSeq" id="WP_066072139.1">
    <property type="nucleotide sequence ID" value="NZ_FRBG01000011.1"/>
</dbReference>
<dbReference type="GO" id="GO:0009252">
    <property type="term" value="P:peptidoglycan biosynthetic process"/>
    <property type="evidence" value="ECO:0007669"/>
    <property type="project" value="UniProtKB-UniRule"/>
</dbReference>
<gene>
    <name evidence="6" type="primary">khpB</name>
    <name evidence="6" type="synonym">eloR</name>
    <name evidence="8" type="ORF">JWYL7_1832</name>
    <name evidence="9" type="ORF">SAMN05661008_01427</name>
</gene>
<evidence type="ECO:0000313" key="10">
    <source>
        <dbReference type="Proteomes" id="UP000092605"/>
    </source>
</evidence>
<sequence>MRDLQVMGKTVQEAVDKALLELNAKIEDVDVYVLEEPSKGFLGIIGAKPAKVRVVLKDTPSDIVKKFLEDILKTMDINCQISIKQDQDILKVDLKGNQAAVLIGRRGETLDSLQLLSNLALNKHKYDNMKVILDIENYRQKREQSLTRYAQKMAKQAVKLKKDIKLEPMNPYERRVVHSALQNDRFVTTTSEGEEPNRRVVISLKRS</sequence>
<keyword evidence="2 6" id="KW-0694">RNA-binding</keyword>
<evidence type="ECO:0000313" key="9">
    <source>
        <dbReference type="EMBL" id="SHL08646.1"/>
    </source>
</evidence>
<evidence type="ECO:0000256" key="6">
    <source>
        <dbReference type="HAMAP-Rule" id="MF_00867"/>
    </source>
</evidence>